<reference evidence="2" key="1">
    <citation type="submission" date="2020-04" db="EMBL/GenBank/DDBJ databases">
        <authorList>
            <person name="Chiriac C."/>
            <person name="Salcher M."/>
            <person name="Ghai R."/>
            <person name="Kavagutti S V."/>
        </authorList>
    </citation>
    <scope>NUCLEOTIDE SEQUENCE</scope>
</reference>
<evidence type="ECO:0008006" key="3">
    <source>
        <dbReference type="Google" id="ProtNLM"/>
    </source>
</evidence>
<feature type="compositionally biased region" description="Acidic residues" evidence="1">
    <location>
        <begin position="1"/>
        <end position="16"/>
    </location>
</feature>
<sequence length="152" mass="17209">MSEFEESFYDDDDDQPVEPPQNPVRARMKQLEKEAKELRRQVAEFSQASREMNFVKAGIQTDDPRFKYFLKGYDGELTPEAIRRAAEEAQLITPQVNVVDQDKQAWQQSNKIAAGSESAPPGPSWAKRIQDAASEQEVYAIFAEAQAQGIEL</sequence>
<protein>
    <recommendedName>
        <fullName evidence="3">Scaffolding protein</fullName>
    </recommendedName>
</protein>
<feature type="region of interest" description="Disordered" evidence="1">
    <location>
        <begin position="103"/>
        <end position="127"/>
    </location>
</feature>
<evidence type="ECO:0000313" key="2">
    <source>
        <dbReference type="EMBL" id="CAB4155885.1"/>
    </source>
</evidence>
<dbReference type="EMBL" id="LR796641">
    <property type="protein sequence ID" value="CAB4155885.1"/>
    <property type="molecule type" value="Genomic_DNA"/>
</dbReference>
<feature type="region of interest" description="Disordered" evidence="1">
    <location>
        <begin position="1"/>
        <end position="23"/>
    </location>
</feature>
<organism evidence="2">
    <name type="scientific">uncultured Caudovirales phage</name>
    <dbReference type="NCBI Taxonomy" id="2100421"/>
    <lineage>
        <taxon>Viruses</taxon>
        <taxon>Duplodnaviria</taxon>
        <taxon>Heunggongvirae</taxon>
        <taxon>Uroviricota</taxon>
        <taxon>Caudoviricetes</taxon>
        <taxon>Peduoviridae</taxon>
        <taxon>Maltschvirus</taxon>
        <taxon>Maltschvirus maltsch</taxon>
    </lineage>
</organism>
<proteinExistence type="predicted"/>
<evidence type="ECO:0000256" key="1">
    <source>
        <dbReference type="SAM" id="MobiDB-lite"/>
    </source>
</evidence>
<accession>A0A6J5NFC0</accession>
<name>A0A6J5NFC0_9CAUD</name>
<gene>
    <name evidence="2" type="ORF">UFOVP668_23</name>
</gene>